<organism evidence="1 2">
    <name type="scientific">Batillaria attramentaria</name>
    <dbReference type="NCBI Taxonomy" id="370345"/>
    <lineage>
        <taxon>Eukaryota</taxon>
        <taxon>Metazoa</taxon>
        <taxon>Spiralia</taxon>
        <taxon>Lophotrochozoa</taxon>
        <taxon>Mollusca</taxon>
        <taxon>Gastropoda</taxon>
        <taxon>Caenogastropoda</taxon>
        <taxon>Sorbeoconcha</taxon>
        <taxon>Cerithioidea</taxon>
        <taxon>Batillariidae</taxon>
        <taxon>Batillaria</taxon>
    </lineage>
</organism>
<gene>
    <name evidence="1" type="ORF">BaRGS_00013746</name>
</gene>
<dbReference type="Proteomes" id="UP001519460">
    <property type="component" value="Unassembled WGS sequence"/>
</dbReference>
<keyword evidence="2" id="KW-1185">Reference proteome</keyword>
<evidence type="ECO:0000313" key="2">
    <source>
        <dbReference type="Proteomes" id="UP001519460"/>
    </source>
</evidence>
<comment type="caution">
    <text evidence="1">The sequence shown here is derived from an EMBL/GenBank/DDBJ whole genome shotgun (WGS) entry which is preliminary data.</text>
</comment>
<evidence type="ECO:0000313" key="1">
    <source>
        <dbReference type="EMBL" id="KAK7495106.1"/>
    </source>
</evidence>
<proteinExistence type="predicted"/>
<accession>A0ABD0L743</accession>
<reference evidence="1 2" key="1">
    <citation type="journal article" date="2023" name="Sci. Data">
        <title>Genome assembly of the Korean intertidal mud-creeper Batillaria attramentaria.</title>
        <authorList>
            <person name="Patra A.K."/>
            <person name="Ho P.T."/>
            <person name="Jun S."/>
            <person name="Lee S.J."/>
            <person name="Kim Y."/>
            <person name="Won Y.J."/>
        </authorList>
    </citation>
    <scope>NUCLEOTIDE SEQUENCE [LARGE SCALE GENOMIC DNA]</scope>
    <source>
        <strain evidence="1">Wonlab-2016</strain>
    </source>
</reference>
<protein>
    <submittedName>
        <fullName evidence="1">Uncharacterized protein</fullName>
    </submittedName>
</protein>
<dbReference type="EMBL" id="JACVVK020000078">
    <property type="protein sequence ID" value="KAK7495106.1"/>
    <property type="molecule type" value="Genomic_DNA"/>
</dbReference>
<name>A0ABD0L743_9CAEN</name>
<sequence length="130" mass="14045">MLLFDGRPLTTLGPCPKGQYELRGTVGHLRPNLFPLAASTASAQPLALSRMQLQAPCPVLSSALSTAKQLYLGREAASRFRCKSLLSFRGGRFLCVSALRFGERERIVAIVVRLVVEQKSSCLPSASLLG</sequence>
<dbReference type="AlphaFoldDB" id="A0ABD0L743"/>